<evidence type="ECO:0000313" key="2">
    <source>
        <dbReference type="Proteomes" id="UP000555448"/>
    </source>
</evidence>
<reference evidence="1 2" key="1">
    <citation type="submission" date="2020-08" db="EMBL/GenBank/DDBJ databases">
        <title>Functional genomics of gut bacteria from endangered species of beetles.</title>
        <authorList>
            <person name="Carlos-Shanley C."/>
        </authorList>
    </citation>
    <scope>NUCLEOTIDE SEQUENCE [LARGE SCALE GENOMIC DNA]</scope>
    <source>
        <strain evidence="1 2">S00245</strain>
    </source>
</reference>
<proteinExistence type="predicted"/>
<name>A0A7W7KEA6_9SPHN</name>
<dbReference type="Proteomes" id="UP000555448">
    <property type="component" value="Unassembled WGS sequence"/>
</dbReference>
<keyword evidence="2" id="KW-1185">Reference proteome</keyword>
<organism evidence="1 2">
    <name type="scientific">Novosphingobium chloroacetimidivorans</name>
    <dbReference type="NCBI Taxonomy" id="1428314"/>
    <lineage>
        <taxon>Bacteria</taxon>
        <taxon>Pseudomonadati</taxon>
        <taxon>Pseudomonadota</taxon>
        <taxon>Alphaproteobacteria</taxon>
        <taxon>Sphingomonadales</taxon>
        <taxon>Sphingomonadaceae</taxon>
        <taxon>Novosphingobium</taxon>
    </lineage>
</organism>
<dbReference type="AlphaFoldDB" id="A0A7W7KEA6"/>
<sequence>MPLRSVHEEGMAQKYRPSFAHSKFFSPMRRAGESVCGKITKRQAGFADWGELPGDVSMRASPNACRRIIGTNIRKQEQHQQGSSPAAHIGAPLHEVWVFVTETDVDVPAIVSSRILGGEADREGAEADPRIPAANSDELVECRVQSRRIRRLSKRSLAELIEA</sequence>
<comment type="caution">
    <text evidence="1">The sequence shown here is derived from an EMBL/GenBank/DDBJ whole genome shotgun (WGS) entry which is preliminary data.</text>
</comment>
<protein>
    <submittedName>
        <fullName evidence="1">Uncharacterized protein</fullName>
    </submittedName>
</protein>
<evidence type="ECO:0000313" key="1">
    <source>
        <dbReference type="EMBL" id="MBB4860925.1"/>
    </source>
</evidence>
<dbReference type="EMBL" id="JACHLR010000037">
    <property type="protein sequence ID" value="MBB4860925.1"/>
    <property type="molecule type" value="Genomic_DNA"/>
</dbReference>
<accession>A0A7W7KEA6</accession>
<gene>
    <name evidence="1" type="ORF">HNO88_004271</name>
</gene>